<accession>A0A1R4FGE2</accession>
<evidence type="ECO:0000256" key="1">
    <source>
        <dbReference type="SAM" id="Phobius"/>
    </source>
</evidence>
<dbReference type="SUPFAM" id="SSF88713">
    <property type="entry name" value="Glycoside hydrolase/deacetylase"/>
    <property type="match status" value="1"/>
</dbReference>
<name>A0A1R4FGE2_BREDI</name>
<dbReference type="Proteomes" id="UP000195766">
    <property type="component" value="Unassembled WGS sequence"/>
</dbReference>
<organism evidence="3 4">
    <name type="scientific">Brevundimonas diminuta 3F5N</name>
    <dbReference type="NCBI Taxonomy" id="1255603"/>
    <lineage>
        <taxon>Bacteria</taxon>
        <taxon>Pseudomonadati</taxon>
        <taxon>Pseudomonadota</taxon>
        <taxon>Alphaproteobacteria</taxon>
        <taxon>Caulobacterales</taxon>
        <taxon>Caulobacteraceae</taxon>
        <taxon>Brevundimonas</taxon>
    </lineage>
</organism>
<dbReference type="AlphaFoldDB" id="A0A1R4FGE2"/>
<dbReference type="InterPro" id="IPR006837">
    <property type="entry name" value="Divergent_DAC"/>
</dbReference>
<feature type="signal peptide" evidence="2">
    <location>
        <begin position="1"/>
        <end position="22"/>
    </location>
</feature>
<dbReference type="CDD" id="cd10936">
    <property type="entry name" value="CE4_DAC2"/>
    <property type="match status" value="1"/>
</dbReference>
<feature type="transmembrane region" description="Helical" evidence="1">
    <location>
        <begin position="48"/>
        <end position="69"/>
    </location>
</feature>
<keyword evidence="2" id="KW-0732">Signal</keyword>
<gene>
    <name evidence="3" type="ORF">FM111_04640</name>
</gene>
<feature type="chain" id="PRO_5010221858" evidence="2">
    <location>
        <begin position="23"/>
        <end position="413"/>
    </location>
</feature>
<evidence type="ECO:0000313" key="4">
    <source>
        <dbReference type="Proteomes" id="UP000195766"/>
    </source>
</evidence>
<evidence type="ECO:0000256" key="2">
    <source>
        <dbReference type="SAM" id="SignalP"/>
    </source>
</evidence>
<dbReference type="PANTHER" id="PTHR30105:SF2">
    <property type="entry name" value="DIVERGENT POLYSACCHARIDE DEACETYLASE SUPERFAMILY"/>
    <property type="match status" value="1"/>
</dbReference>
<dbReference type="GO" id="GO:0005975">
    <property type="term" value="P:carbohydrate metabolic process"/>
    <property type="evidence" value="ECO:0007669"/>
    <property type="project" value="InterPro"/>
</dbReference>
<dbReference type="InterPro" id="IPR011330">
    <property type="entry name" value="Glyco_hydro/deAcase_b/a-brl"/>
</dbReference>
<reference evidence="3 4" key="1">
    <citation type="submission" date="2017-02" db="EMBL/GenBank/DDBJ databases">
        <authorList>
            <person name="Peterson S.W."/>
        </authorList>
    </citation>
    <scope>NUCLEOTIDE SEQUENCE [LARGE SCALE GENOMIC DNA]</scope>
    <source>
        <strain evidence="3 4">3F5N</strain>
    </source>
</reference>
<dbReference type="PANTHER" id="PTHR30105">
    <property type="entry name" value="UNCHARACTERIZED YIBQ-RELATED"/>
    <property type="match status" value="1"/>
</dbReference>
<dbReference type="EMBL" id="FUIE01000023">
    <property type="protein sequence ID" value="SJM55004.1"/>
    <property type="molecule type" value="Genomic_DNA"/>
</dbReference>
<protein>
    <submittedName>
        <fullName evidence="3">Possible divergent polysaccharide deacetylase</fullName>
    </submittedName>
</protein>
<dbReference type="RefSeq" id="WP_373407954.1">
    <property type="nucleotide sequence ID" value="NZ_FUIE01000023.1"/>
</dbReference>
<keyword evidence="1" id="KW-0472">Membrane</keyword>
<dbReference type="Pfam" id="PF04748">
    <property type="entry name" value="Polysacc_deac_2"/>
    <property type="match status" value="1"/>
</dbReference>
<sequence length="413" mass="42516">MRRLQARAAALTMFAKRQSALAAAAGAPPEPRSRVAMEPVLNALKKPPVAAGAAGVFVIGAAALFVAVLGDPRAGAPTASAVLERPVAADTAPTGAEAFGFSGLDIYQDLGPIDPALMGESGAGMAGEALITLPDGASVASGQGFSAPVRAPSNPLPKAPIAGLFQPGPNGPLPRIAADGRVPAQAYARPFRSNGKPMVALVVGGLGLNSATTRAAIERLPAEVTLSFVPYAEGLQTWIDMARAHGHEVMIELPMEPTGYPDNDPGPYTLLSSGGADDVAVKLDWLLARATGYFGVTNYLGDRFATSDEGVTALMSNLRQRGLAFLDDGSMRRRPGAFARASADRVVDEEQTPAAILRQFNALEAAAKTNGAALGTGFSYPVTVEAAARWTAGLEARGLQLAPASAMTRRPGR</sequence>
<evidence type="ECO:0000313" key="3">
    <source>
        <dbReference type="EMBL" id="SJM55004.1"/>
    </source>
</evidence>
<dbReference type="Gene3D" id="3.20.20.370">
    <property type="entry name" value="Glycoside hydrolase/deacetylase"/>
    <property type="match status" value="1"/>
</dbReference>
<keyword evidence="1" id="KW-0812">Transmembrane</keyword>
<keyword evidence="1" id="KW-1133">Transmembrane helix</keyword>
<proteinExistence type="predicted"/>